<evidence type="ECO:0000256" key="3">
    <source>
        <dbReference type="SAM" id="Phobius"/>
    </source>
</evidence>
<dbReference type="InterPro" id="IPR005467">
    <property type="entry name" value="His_kinase_dom"/>
</dbReference>
<feature type="transmembrane region" description="Helical" evidence="3">
    <location>
        <begin position="50"/>
        <end position="72"/>
    </location>
</feature>
<evidence type="ECO:0008006" key="7">
    <source>
        <dbReference type="Google" id="ProtNLM"/>
    </source>
</evidence>
<dbReference type="Gene3D" id="1.10.287.130">
    <property type="match status" value="1"/>
</dbReference>
<dbReference type="InterPro" id="IPR036097">
    <property type="entry name" value="HisK_dim/P_sf"/>
</dbReference>
<gene>
    <name evidence="6" type="ORF">ALAG00032_LOCUS366</name>
</gene>
<dbReference type="SUPFAM" id="SSF55874">
    <property type="entry name" value="ATPase domain of HSP90 chaperone/DNA topoisomerase II/histidine kinase"/>
    <property type="match status" value="1"/>
</dbReference>
<protein>
    <recommendedName>
        <fullName evidence="7">Histidine kinase</fullName>
    </recommendedName>
</protein>
<dbReference type="InterPro" id="IPR004358">
    <property type="entry name" value="Sig_transdc_His_kin-like_C"/>
</dbReference>
<accession>A0A7S3JNC8</accession>
<dbReference type="SMART" id="SM00387">
    <property type="entry name" value="HATPase_c"/>
    <property type="match status" value="1"/>
</dbReference>
<dbReference type="InterPro" id="IPR003594">
    <property type="entry name" value="HATPase_dom"/>
</dbReference>
<dbReference type="CDD" id="cd17546">
    <property type="entry name" value="REC_hyHK_CKI1_RcsC-like"/>
    <property type="match status" value="1"/>
</dbReference>
<dbReference type="EMBL" id="HBIJ01000469">
    <property type="protein sequence ID" value="CAE0359637.1"/>
    <property type="molecule type" value="Transcribed_RNA"/>
</dbReference>
<feature type="domain" description="Histidine kinase" evidence="4">
    <location>
        <begin position="285"/>
        <end position="503"/>
    </location>
</feature>
<dbReference type="InterPro" id="IPR011006">
    <property type="entry name" value="CheY-like_superfamily"/>
</dbReference>
<dbReference type="InterPro" id="IPR036890">
    <property type="entry name" value="HATPase_C_sf"/>
</dbReference>
<evidence type="ECO:0000313" key="6">
    <source>
        <dbReference type="EMBL" id="CAE0359637.1"/>
    </source>
</evidence>
<dbReference type="PROSITE" id="PS50109">
    <property type="entry name" value="HIS_KIN"/>
    <property type="match status" value="1"/>
</dbReference>
<keyword evidence="3" id="KW-1133">Transmembrane helix</keyword>
<evidence type="ECO:0000259" key="4">
    <source>
        <dbReference type="PROSITE" id="PS50109"/>
    </source>
</evidence>
<evidence type="ECO:0000256" key="2">
    <source>
        <dbReference type="PROSITE-ProRule" id="PRU00169"/>
    </source>
</evidence>
<dbReference type="Gene3D" id="3.30.565.10">
    <property type="entry name" value="Histidine kinase-like ATPase, C-terminal domain"/>
    <property type="match status" value="1"/>
</dbReference>
<keyword evidence="1 2" id="KW-0597">Phosphoprotein</keyword>
<proteinExistence type="predicted"/>
<organism evidence="6">
    <name type="scientific">Aureoumbra lagunensis</name>
    <dbReference type="NCBI Taxonomy" id="44058"/>
    <lineage>
        <taxon>Eukaryota</taxon>
        <taxon>Sar</taxon>
        <taxon>Stramenopiles</taxon>
        <taxon>Ochrophyta</taxon>
        <taxon>Pelagophyceae</taxon>
        <taxon>Pelagomonadales</taxon>
        <taxon>Aureoumbra</taxon>
    </lineage>
</organism>
<dbReference type="InterPro" id="IPR001789">
    <property type="entry name" value="Sig_transdc_resp-reg_receiver"/>
</dbReference>
<evidence type="ECO:0000259" key="5">
    <source>
        <dbReference type="PROSITE" id="PS50110"/>
    </source>
</evidence>
<dbReference type="Pfam" id="PF00512">
    <property type="entry name" value="HisKA"/>
    <property type="match status" value="1"/>
</dbReference>
<dbReference type="CDD" id="cd00082">
    <property type="entry name" value="HisKA"/>
    <property type="match status" value="1"/>
</dbReference>
<dbReference type="Pfam" id="PF00072">
    <property type="entry name" value="Response_reg"/>
    <property type="match status" value="1"/>
</dbReference>
<dbReference type="PANTHER" id="PTHR43547:SF2">
    <property type="entry name" value="HYBRID SIGNAL TRANSDUCTION HISTIDINE KINASE C"/>
    <property type="match status" value="1"/>
</dbReference>
<dbReference type="PRINTS" id="PR00344">
    <property type="entry name" value="BCTRLSENSOR"/>
</dbReference>
<feature type="domain" description="Response regulatory" evidence="5">
    <location>
        <begin position="540"/>
        <end position="655"/>
    </location>
</feature>
<keyword evidence="3" id="KW-0472">Membrane</keyword>
<feature type="transmembrane region" description="Helical" evidence="3">
    <location>
        <begin position="78"/>
        <end position="97"/>
    </location>
</feature>
<evidence type="ECO:0000256" key="1">
    <source>
        <dbReference type="ARBA" id="ARBA00022553"/>
    </source>
</evidence>
<keyword evidence="3" id="KW-0812">Transmembrane</keyword>
<dbReference type="SUPFAM" id="SSF52172">
    <property type="entry name" value="CheY-like"/>
    <property type="match status" value="1"/>
</dbReference>
<reference evidence="6" key="1">
    <citation type="submission" date="2021-01" db="EMBL/GenBank/DDBJ databases">
        <authorList>
            <person name="Corre E."/>
            <person name="Pelletier E."/>
            <person name="Niang G."/>
            <person name="Scheremetjew M."/>
            <person name="Finn R."/>
            <person name="Kale V."/>
            <person name="Holt S."/>
            <person name="Cochrane G."/>
            <person name="Meng A."/>
            <person name="Brown T."/>
            <person name="Cohen L."/>
        </authorList>
    </citation>
    <scope>NUCLEOTIDE SEQUENCE</scope>
    <source>
        <strain evidence="6">CCMP1510</strain>
    </source>
</reference>
<dbReference type="Pfam" id="PF02518">
    <property type="entry name" value="HATPase_c"/>
    <property type="match status" value="1"/>
</dbReference>
<dbReference type="SMART" id="SM00448">
    <property type="entry name" value="REC"/>
    <property type="match status" value="1"/>
</dbReference>
<dbReference type="Gene3D" id="3.40.50.2300">
    <property type="match status" value="1"/>
</dbReference>
<feature type="transmembrane region" description="Helical" evidence="3">
    <location>
        <begin position="12"/>
        <end position="30"/>
    </location>
</feature>
<sequence length="665" mass="74337">MDRLNLSDWWDMLTAVAYFAIPIEISVIVLSSSKKRKRSLSLSFVETDQVIFILFALFILSCGINHLCIAVKPSALKYTKPIMSLISLCTAVILFKYSSLVRAIHRYTPVEMRELFKISDFLWGSIDDDKSGELCVVFIDTHGNIKHSIGNSLMFSEHILTNSNLYTFLSYEDCEKLKSATIQSIYQDDPDIENANRVHPEEGTAFFGASVAWSHKPRNIHATPVRLVFHANQNLKTDLEAMILPCANRTSMVITRIADDSAKRRHETAIESVESFQMRVAMMAAFAHDVKTPLTTFQLALDLLKSEVHSEQGEKLLRKAYGSSEVLRLTVLQALEVANSGNISPHPRPFKLSDLMEQFALITEATACMVPVKYLIQSQLLQAEISTDQDWLLQNIVNLFTNAAKHTLTGYIQCSFKIIHKNQSRHLQVIVDDTGQGVPENRRNALFVQCSPSLNPTETTIVRSTGIGLSGVAMRLQMIGGNYGYTPRQPNGSSFWFDLPITFPSGEPLDKEEQLCPFHLSSPTPASSPKKNLLCSEKSKVLVVEDTATIRSLMVAILRRYDLHVTEAVDGEEGLEAASENDYALILSDINMPRLDGWSMCRQLRKIWSSQNRKHPLVIACTASIDISSLDTDFDAVLAKPVTSKDLKALITKYLDCIQPATSKV</sequence>
<dbReference type="PANTHER" id="PTHR43547">
    <property type="entry name" value="TWO-COMPONENT HISTIDINE KINASE"/>
    <property type="match status" value="1"/>
</dbReference>
<dbReference type="SMART" id="SM00388">
    <property type="entry name" value="HisKA"/>
    <property type="match status" value="1"/>
</dbReference>
<dbReference type="InterPro" id="IPR003661">
    <property type="entry name" value="HisK_dim/P_dom"/>
</dbReference>
<feature type="modified residue" description="4-aspartylphosphate" evidence="2">
    <location>
        <position position="589"/>
    </location>
</feature>
<dbReference type="SUPFAM" id="SSF47384">
    <property type="entry name" value="Homodimeric domain of signal transducing histidine kinase"/>
    <property type="match status" value="1"/>
</dbReference>
<dbReference type="GO" id="GO:0000155">
    <property type="term" value="F:phosphorelay sensor kinase activity"/>
    <property type="evidence" value="ECO:0007669"/>
    <property type="project" value="InterPro"/>
</dbReference>
<name>A0A7S3JNC8_9STRA</name>
<dbReference type="PROSITE" id="PS50110">
    <property type="entry name" value="RESPONSE_REGULATORY"/>
    <property type="match status" value="1"/>
</dbReference>
<dbReference type="AlphaFoldDB" id="A0A7S3JNC8"/>